<evidence type="ECO:0000313" key="1">
    <source>
        <dbReference type="EMBL" id="CEK53076.1"/>
    </source>
</evidence>
<proteinExistence type="predicted"/>
<feature type="non-terminal residue" evidence="1">
    <location>
        <position position="78"/>
    </location>
</feature>
<gene>
    <name evidence="1" type="primary">ORF18995</name>
</gene>
<accession>A0A0B6YB93</accession>
<name>A0A0B6YB93_9EUPU</name>
<dbReference type="AlphaFoldDB" id="A0A0B6YB93"/>
<sequence length="78" mass="8123">KMSSSGPWDAYSQHPGFPSSLESYGHPFSSDIRSLTGSSAGMSSLPGDGVLGYPKSGDLTAVNLNLSSPYTSYGQSYP</sequence>
<feature type="non-terminal residue" evidence="1">
    <location>
        <position position="1"/>
    </location>
</feature>
<dbReference type="EMBL" id="HACG01006211">
    <property type="protein sequence ID" value="CEK53076.1"/>
    <property type="molecule type" value="Transcribed_RNA"/>
</dbReference>
<protein>
    <submittedName>
        <fullName evidence="1">Uncharacterized protein</fullName>
    </submittedName>
</protein>
<reference evidence="1" key="1">
    <citation type="submission" date="2014-12" db="EMBL/GenBank/DDBJ databases">
        <title>Insight into the proteome of Arion vulgaris.</title>
        <authorList>
            <person name="Aradska J."/>
            <person name="Bulat T."/>
            <person name="Smidak R."/>
            <person name="Sarate P."/>
            <person name="Gangsoo J."/>
            <person name="Sialana F."/>
            <person name="Bilban M."/>
            <person name="Lubec G."/>
        </authorList>
    </citation>
    <scope>NUCLEOTIDE SEQUENCE</scope>
    <source>
        <tissue evidence="1">Skin</tissue>
    </source>
</reference>
<organism evidence="1">
    <name type="scientific">Arion vulgaris</name>
    <dbReference type="NCBI Taxonomy" id="1028688"/>
    <lineage>
        <taxon>Eukaryota</taxon>
        <taxon>Metazoa</taxon>
        <taxon>Spiralia</taxon>
        <taxon>Lophotrochozoa</taxon>
        <taxon>Mollusca</taxon>
        <taxon>Gastropoda</taxon>
        <taxon>Heterobranchia</taxon>
        <taxon>Euthyneura</taxon>
        <taxon>Panpulmonata</taxon>
        <taxon>Eupulmonata</taxon>
        <taxon>Stylommatophora</taxon>
        <taxon>Helicina</taxon>
        <taxon>Arionoidea</taxon>
        <taxon>Arionidae</taxon>
        <taxon>Arion</taxon>
    </lineage>
</organism>